<feature type="domain" description="ABC transporter" evidence="10">
    <location>
        <begin position="696"/>
        <end position="920"/>
    </location>
</feature>
<feature type="transmembrane region" description="Helical" evidence="9">
    <location>
        <begin position="193"/>
        <end position="213"/>
    </location>
</feature>
<evidence type="ECO:0008006" key="14">
    <source>
        <dbReference type="Google" id="ProtNLM"/>
    </source>
</evidence>
<dbReference type="InterPro" id="IPR044746">
    <property type="entry name" value="ABCC_6TM_D1"/>
</dbReference>
<dbReference type="GO" id="GO:0016020">
    <property type="term" value="C:membrane"/>
    <property type="evidence" value="ECO:0007669"/>
    <property type="project" value="UniProtKB-SubCell"/>
</dbReference>
<feature type="transmembrane region" description="Helical" evidence="9">
    <location>
        <begin position="459"/>
        <end position="476"/>
    </location>
</feature>
<dbReference type="InterPro" id="IPR050173">
    <property type="entry name" value="ABC_transporter_C-like"/>
</dbReference>
<keyword evidence="2" id="KW-0813">Transport</keyword>
<dbReference type="PANTHER" id="PTHR24223">
    <property type="entry name" value="ATP-BINDING CASSETTE SUB-FAMILY C"/>
    <property type="match status" value="1"/>
</dbReference>
<feature type="transmembrane region" description="Helical" evidence="9">
    <location>
        <begin position="545"/>
        <end position="568"/>
    </location>
</feature>
<keyword evidence="7 9" id="KW-0472">Membrane</keyword>
<evidence type="ECO:0000256" key="9">
    <source>
        <dbReference type="SAM" id="Phobius"/>
    </source>
</evidence>
<evidence type="ECO:0000256" key="5">
    <source>
        <dbReference type="ARBA" id="ARBA00022840"/>
    </source>
</evidence>
<dbReference type="PROSITE" id="PS00211">
    <property type="entry name" value="ABC_TRANSPORTER_1"/>
    <property type="match status" value="2"/>
</dbReference>
<dbReference type="Pfam" id="PF00005">
    <property type="entry name" value="ABC_tran"/>
    <property type="match status" value="2"/>
</dbReference>
<dbReference type="FunFam" id="1.20.1560.10:FF:000006">
    <property type="entry name" value="ATP-binding cassette, sub-family C (CFTR/MRP), member 9"/>
    <property type="match status" value="1"/>
</dbReference>
<feature type="domain" description="ABC transporter" evidence="10">
    <location>
        <begin position="1341"/>
        <end position="1602"/>
    </location>
</feature>
<dbReference type="PROSITE" id="PS50929">
    <property type="entry name" value="ABC_TM1F"/>
    <property type="match status" value="2"/>
</dbReference>
<keyword evidence="4" id="KW-0547">Nucleotide-binding</keyword>
<feature type="compositionally biased region" description="Low complexity" evidence="8">
    <location>
        <begin position="694"/>
        <end position="703"/>
    </location>
</feature>
<dbReference type="EMBL" id="JAAAUQ010000435">
    <property type="protein sequence ID" value="KAF9150267.1"/>
    <property type="molecule type" value="Genomic_DNA"/>
</dbReference>
<keyword evidence="13" id="KW-1185">Reference proteome</keyword>
<dbReference type="InterPro" id="IPR003439">
    <property type="entry name" value="ABC_transporter-like_ATP-bd"/>
</dbReference>
<dbReference type="CDD" id="cd18579">
    <property type="entry name" value="ABC_6TM_ABCC_D1"/>
    <property type="match status" value="1"/>
</dbReference>
<evidence type="ECO:0000313" key="13">
    <source>
        <dbReference type="Proteomes" id="UP000748756"/>
    </source>
</evidence>
<dbReference type="SUPFAM" id="SSF90123">
    <property type="entry name" value="ABC transporter transmembrane region"/>
    <property type="match status" value="2"/>
</dbReference>
<feature type="transmembrane region" description="Helical" evidence="9">
    <location>
        <begin position="160"/>
        <end position="181"/>
    </location>
</feature>
<feature type="domain" description="ABC transmembrane type-1" evidence="11">
    <location>
        <begin position="317"/>
        <end position="609"/>
    </location>
</feature>
<sequence>MSVNPSPWSTETPTTLVDTPLVNNSHTFLTNNMANNISSTTKRSVDPMKNWIDDMMANGGFAICLGLPALILFGGYLHRCWWLRTHRRPHSYGRTAWIYWPTQLLLATGCASLLMLLGILLKSPYDSNGLLLSVCALLLTSFTAIELNKREHKYEIRSSDTLFVGYIITLFTSALSLYILHSDPSSNSDNEACFHYLSGFTISLGLAFVIEAAPRSNTRVQIESRERENLSAFDQANLCSRWAFHFIQDVVSAGAKRSLVAEDIENTISKDLLTHGSYETVSAAWDREVLQARAVSRQPSLMRAGLRAYWRRISKFLVIRVVAAAIGFYPTMLFGDLLQFFVDYHSAPKEGREQPTIAYGLAIAMGMLVASLAYSVLMAQNFQGLYEIGNQLRAGTVAMIYRKSLRLSPQARQKSTLGEITNHMAVDAEKWISSAFFLPFLILVPFELIIGGYLLYKALGWSLLAGLAVFCIITPIQGKMAAFMSDFEDEKLEKMDARLRVMTEILSNIKIVKLYGWEDAFRKKVDEKRDEELHSEKMLATIRSILTIVFSSVTLLMSLATFGVYAVYGGPNFTPGKMTSQVVFVSIALFARLNRPLGMISHMVSQTISVLIGARRIQSFLLLEEIDSSIVQRFGRQSPGSNSPKKKDPKSVAIDIENGTFAWEQEAVPAAASSGLDPKASLTDTDEERQPLLSGSKSSSFSSAPATPGRPTLANITLQIPEGHLTAVVGRIGQGKSSLLSALMGEMYKKQGTVKVYGDLAYVPQQPWILNATVQENITFGKQFDQDLYDRIVFASGLRPDLEMLPAGDQTEIGERGINLSGGQKQRVSLARAAYQDADIYLLDDPLSAVDAHVDQHLWQQLIGPEGLLKDKTRVLVTHGIHHLEEVDQIVVLKDGMVSEMGDYQDLNKARGAFYQLMKEYSVAHKSSSLGKKHNSKDATAVEADVGSERNTIVGDDSQLDGEDGKKKNVGEGGDKDDGDEKDGELIAEESMVDGKVSWKVAMAYARAVTLKNVSFCVLLFIGGQACQIATNFWLRLWILDIESQEANPSASSPSAHSTSYYLYGYGILILIFVIMDVLVNYTSEVICGIQASRTIHNTLITRVLRLPMSFFDTTPMGRIVNRFSSDMDAIDSQLPEECNDLLAFTTLIGGSLLVIAYSTPTFLFTFPPLVFAYVIVQDYFIKTSAALRRLHSVAKSPLYQHFSETLAGVSTIRVMRGQTQRFIIENETKTDVTVNRTNAIQLVNRWLQIRVELMGGLIVFFAAALAVLNADSLDPSLVGLALTYALSMVTFINALVRTVSEVQNLLVSVERVLEYSEKPTEAPVVTGVQLPPNWPEHGRIVFKNYSARYREGLDLVVKDISFTVEPAEKVGIVGRTGAGKSSLTLALFRIIEAADSYWALASDPTAENNSPLESTMFASNSGGSIEIDGIDISTLGLRDLRQHLAIIPQDPTLFAGTLRQNLDPFSTLPDSDLWQALDRAHLKPHISTLPGGLSFEVLPNGENFSVGQRSLICLARALLRKTKVLVLDEATAAVDVETDDLIQKTIRKEFADRTILTIAHRIKTVMDSDKILVLEKGEVKEFEGPKVLLERKSGSLFYSLAQQAGEI</sequence>
<dbReference type="FunFam" id="1.20.1560.10:FF:000010">
    <property type="entry name" value="Multidrug resistance-associated ABC transporter"/>
    <property type="match status" value="1"/>
</dbReference>
<keyword evidence="6 9" id="KW-1133">Transmembrane helix</keyword>
<dbReference type="InterPro" id="IPR027417">
    <property type="entry name" value="P-loop_NTPase"/>
</dbReference>
<dbReference type="GO" id="GO:0005524">
    <property type="term" value="F:ATP binding"/>
    <property type="evidence" value="ECO:0007669"/>
    <property type="project" value="UniProtKB-KW"/>
</dbReference>
<evidence type="ECO:0000256" key="3">
    <source>
        <dbReference type="ARBA" id="ARBA00022692"/>
    </source>
</evidence>
<feature type="compositionally biased region" description="Basic and acidic residues" evidence="8">
    <location>
        <begin position="963"/>
        <end position="976"/>
    </location>
</feature>
<evidence type="ECO:0000256" key="8">
    <source>
        <dbReference type="SAM" id="MobiDB-lite"/>
    </source>
</evidence>
<dbReference type="CDD" id="cd03250">
    <property type="entry name" value="ABCC_MRP_domain1"/>
    <property type="match status" value="1"/>
</dbReference>
<comment type="caution">
    <text evidence="12">The sequence shown here is derived from an EMBL/GenBank/DDBJ whole genome shotgun (WGS) entry which is preliminary data.</text>
</comment>
<dbReference type="SMART" id="SM00382">
    <property type="entry name" value="AAA"/>
    <property type="match status" value="2"/>
</dbReference>
<dbReference type="CDD" id="cd18603">
    <property type="entry name" value="ABC_6TM_MRP1_2_3_6_D2_like"/>
    <property type="match status" value="1"/>
</dbReference>
<keyword evidence="3 9" id="KW-0812">Transmembrane</keyword>
<feature type="transmembrane region" description="Helical" evidence="9">
    <location>
        <begin position="317"/>
        <end position="337"/>
    </location>
</feature>
<feature type="transmembrane region" description="Helical" evidence="9">
    <location>
        <begin position="1165"/>
        <end position="1182"/>
    </location>
</feature>
<dbReference type="Proteomes" id="UP000748756">
    <property type="component" value="Unassembled WGS sequence"/>
</dbReference>
<feature type="transmembrane region" description="Helical" evidence="9">
    <location>
        <begin position="431"/>
        <end position="453"/>
    </location>
</feature>
<proteinExistence type="predicted"/>
<evidence type="ECO:0000256" key="2">
    <source>
        <dbReference type="ARBA" id="ARBA00022448"/>
    </source>
</evidence>
<dbReference type="GO" id="GO:0016887">
    <property type="term" value="F:ATP hydrolysis activity"/>
    <property type="evidence" value="ECO:0007669"/>
    <property type="project" value="InterPro"/>
</dbReference>
<dbReference type="InterPro" id="IPR011527">
    <property type="entry name" value="ABC1_TM_dom"/>
</dbReference>
<dbReference type="OrthoDB" id="6500128at2759"/>
<feature type="transmembrane region" description="Helical" evidence="9">
    <location>
        <begin position="1277"/>
        <end position="1297"/>
    </location>
</feature>
<feature type="transmembrane region" description="Helical" evidence="9">
    <location>
        <begin position="1061"/>
        <end position="1080"/>
    </location>
</feature>
<accession>A0A9P5RXP5</accession>
<dbReference type="GO" id="GO:0140359">
    <property type="term" value="F:ABC-type transporter activity"/>
    <property type="evidence" value="ECO:0007669"/>
    <property type="project" value="InterPro"/>
</dbReference>
<dbReference type="FunFam" id="3.40.50.300:FF:000997">
    <property type="entry name" value="Multidrug resistance-associated protein 1"/>
    <property type="match status" value="1"/>
</dbReference>
<dbReference type="SUPFAM" id="SSF52540">
    <property type="entry name" value="P-loop containing nucleoside triphosphate hydrolases"/>
    <property type="match status" value="2"/>
</dbReference>
<evidence type="ECO:0000256" key="6">
    <source>
        <dbReference type="ARBA" id="ARBA00022989"/>
    </source>
</evidence>
<evidence type="ECO:0000256" key="1">
    <source>
        <dbReference type="ARBA" id="ARBA00004141"/>
    </source>
</evidence>
<organism evidence="12 13">
    <name type="scientific">Linnemannia schmuckeri</name>
    <dbReference type="NCBI Taxonomy" id="64567"/>
    <lineage>
        <taxon>Eukaryota</taxon>
        <taxon>Fungi</taxon>
        <taxon>Fungi incertae sedis</taxon>
        <taxon>Mucoromycota</taxon>
        <taxon>Mortierellomycotina</taxon>
        <taxon>Mortierellomycetes</taxon>
        <taxon>Mortierellales</taxon>
        <taxon>Mortierellaceae</taxon>
        <taxon>Linnemannia</taxon>
    </lineage>
</organism>
<evidence type="ECO:0000256" key="7">
    <source>
        <dbReference type="ARBA" id="ARBA00023136"/>
    </source>
</evidence>
<evidence type="ECO:0000259" key="11">
    <source>
        <dbReference type="PROSITE" id="PS50929"/>
    </source>
</evidence>
<dbReference type="InterPro" id="IPR003593">
    <property type="entry name" value="AAA+_ATPase"/>
</dbReference>
<keyword evidence="5" id="KW-0067">ATP-binding</keyword>
<feature type="region of interest" description="Disordered" evidence="8">
    <location>
        <begin position="928"/>
        <end position="982"/>
    </location>
</feature>
<dbReference type="InterPro" id="IPR036640">
    <property type="entry name" value="ABC1_TM_sf"/>
</dbReference>
<feature type="transmembrane region" description="Helical" evidence="9">
    <location>
        <begin position="98"/>
        <end position="121"/>
    </location>
</feature>
<gene>
    <name evidence="12" type="ORF">BG015_007921</name>
</gene>
<evidence type="ECO:0000256" key="4">
    <source>
        <dbReference type="ARBA" id="ARBA00022741"/>
    </source>
</evidence>
<comment type="subcellular location">
    <subcellularLocation>
        <location evidence="1">Membrane</location>
        <topology evidence="1">Multi-pass membrane protein</topology>
    </subcellularLocation>
</comment>
<dbReference type="Gene3D" id="3.40.50.300">
    <property type="entry name" value="P-loop containing nucleotide triphosphate hydrolases"/>
    <property type="match status" value="2"/>
</dbReference>
<reference evidence="12" key="1">
    <citation type="journal article" date="2020" name="Fungal Divers.">
        <title>Resolving the Mortierellaceae phylogeny through synthesis of multi-gene phylogenetics and phylogenomics.</title>
        <authorList>
            <person name="Vandepol N."/>
            <person name="Liber J."/>
            <person name="Desiro A."/>
            <person name="Na H."/>
            <person name="Kennedy M."/>
            <person name="Barry K."/>
            <person name="Grigoriev I.V."/>
            <person name="Miller A.N."/>
            <person name="O'Donnell K."/>
            <person name="Stajich J.E."/>
            <person name="Bonito G."/>
        </authorList>
    </citation>
    <scope>NUCLEOTIDE SEQUENCE</scope>
    <source>
        <strain evidence="12">NRRL 6426</strain>
    </source>
</reference>
<dbReference type="Gene3D" id="1.20.1560.10">
    <property type="entry name" value="ABC transporter type 1, transmembrane domain"/>
    <property type="match status" value="2"/>
</dbReference>
<evidence type="ECO:0000259" key="10">
    <source>
        <dbReference type="PROSITE" id="PS50893"/>
    </source>
</evidence>
<dbReference type="PROSITE" id="PS50893">
    <property type="entry name" value="ABC_TRANSPORTER_2"/>
    <property type="match status" value="2"/>
</dbReference>
<dbReference type="FunFam" id="3.40.50.300:FF:000163">
    <property type="entry name" value="Multidrug resistance-associated protein member 4"/>
    <property type="match status" value="1"/>
</dbReference>
<feature type="transmembrane region" description="Helical" evidence="9">
    <location>
        <begin position="127"/>
        <end position="148"/>
    </location>
</feature>
<name>A0A9P5RXP5_9FUNG</name>
<feature type="transmembrane region" description="Helical" evidence="9">
    <location>
        <begin position="1013"/>
        <end position="1035"/>
    </location>
</feature>
<feature type="transmembrane region" description="Helical" evidence="9">
    <location>
        <begin position="55"/>
        <end position="77"/>
    </location>
</feature>
<feature type="transmembrane region" description="Helical" evidence="9">
    <location>
        <begin position="1252"/>
        <end position="1271"/>
    </location>
</feature>
<dbReference type="InterPro" id="IPR017871">
    <property type="entry name" value="ABC_transporter-like_CS"/>
</dbReference>
<feature type="transmembrane region" description="Helical" evidence="9">
    <location>
        <begin position="357"/>
        <end position="377"/>
    </location>
</feature>
<feature type="region of interest" description="Disordered" evidence="8">
    <location>
        <begin position="672"/>
        <end position="708"/>
    </location>
</feature>
<feature type="domain" description="ABC transmembrane type-1" evidence="11">
    <location>
        <begin position="1016"/>
        <end position="1305"/>
    </location>
</feature>
<protein>
    <recommendedName>
        <fullName evidence="14">P-loop containing nucleoside triphosphate hydrolase protein</fullName>
    </recommendedName>
</protein>
<evidence type="ECO:0000313" key="12">
    <source>
        <dbReference type="EMBL" id="KAF9150267.1"/>
    </source>
</evidence>
<dbReference type="Pfam" id="PF00664">
    <property type="entry name" value="ABC_membrane"/>
    <property type="match status" value="2"/>
</dbReference>
<dbReference type="CDD" id="cd03244">
    <property type="entry name" value="ABCC_MRP_domain2"/>
    <property type="match status" value="1"/>
</dbReference>